<dbReference type="InterPro" id="IPR025857">
    <property type="entry name" value="MacB_PCD"/>
</dbReference>
<dbReference type="InterPro" id="IPR050250">
    <property type="entry name" value="Macrolide_Exporter_MacB"/>
</dbReference>
<comment type="caution">
    <text evidence="10">The sequence shown here is derived from an EMBL/GenBank/DDBJ whole genome shotgun (WGS) entry which is preliminary data.</text>
</comment>
<dbReference type="RefSeq" id="WP_424605462.1">
    <property type="nucleotide sequence ID" value="NZ_JBNAVA010000004.1"/>
</dbReference>
<protein>
    <recommendedName>
        <fullName evidence="12">ABC transporter permease</fullName>
    </recommendedName>
</protein>
<keyword evidence="3 7" id="KW-0812">Transmembrane</keyword>
<dbReference type="GO" id="GO:0022857">
    <property type="term" value="F:transmembrane transporter activity"/>
    <property type="evidence" value="ECO:0007669"/>
    <property type="project" value="TreeGrafter"/>
</dbReference>
<keyword evidence="4 7" id="KW-1133">Transmembrane helix</keyword>
<feature type="domain" description="MacB-like periplasmic core" evidence="9">
    <location>
        <begin position="22"/>
        <end position="245"/>
    </location>
</feature>
<feature type="transmembrane region" description="Helical" evidence="7">
    <location>
        <begin position="20"/>
        <end position="39"/>
    </location>
</feature>
<dbReference type="PANTHER" id="PTHR30572">
    <property type="entry name" value="MEMBRANE COMPONENT OF TRANSPORTER-RELATED"/>
    <property type="match status" value="1"/>
</dbReference>
<feature type="transmembrane region" description="Helical" evidence="7">
    <location>
        <begin position="331"/>
        <end position="357"/>
    </location>
</feature>
<gene>
    <name evidence="10" type="ORF">C0187_03525</name>
</gene>
<evidence type="ECO:0000256" key="7">
    <source>
        <dbReference type="SAM" id="Phobius"/>
    </source>
</evidence>
<dbReference type="AlphaFoldDB" id="A0A2J6WMJ9"/>
<keyword evidence="5 7" id="KW-0472">Membrane</keyword>
<comment type="similarity">
    <text evidence="6">Belongs to the ABC-4 integral membrane protein family.</text>
</comment>
<accession>A0A2J6WMJ9</accession>
<evidence type="ECO:0000313" key="10">
    <source>
        <dbReference type="EMBL" id="PMP71581.1"/>
    </source>
</evidence>
<name>A0A2J6WMJ9_9BACT</name>
<sequence length="406" mass="44554">MKKFIIYLRIVHGVFSAFKVRTALAIFGVLLGALSLVLVNNISQSLKTKVEIEVNKFGENTITVASGKLSRHGKGGFFEKAKTMKLKDVEMIKNNVHGVKIVSPFIKRGGVLRYEFNNISSNILGVYDNYFSLKKLSVSDGSIFGIENVNNNDRVCVLGSEVKEKLFGKDNAVGKTVLIYRAPFIVVGVLEQKGSDLNGTNLDDMVYIPLTTFMRRATNVDYIDGMEVVIDSWDNFEMIKNNITKILRDNHKLYGDAKDDFTIINPVDALKIQNETVGIVTFLGIITAGISYLIGGLGIFSIMILSVSLRKTEVGIRRAVGARKRDIFRQFLLESGIVGLVGSSIGILLGIIISLIVFRVADLPVVVSIIGLLISSIMSFLVGMLSGVYPAYTASKTDPINALRTL</sequence>
<evidence type="ECO:0000256" key="3">
    <source>
        <dbReference type="ARBA" id="ARBA00022692"/>
    </source>
</evidence>
<dbReference type="GO" id="GO:0005886">
    <property type="term" value="C:plasma membrane"/>
    <property type="evidence" value="ECO:0007669"/>
    <property type="project" value="UniProtKB-SubCell"/>
</dbReference>
<feature type="transmembrane region" description="Helical" evidence="7">
    <location>
        <begin position="363"/>
        <end position="389"/>
    </location>
</feature>
<reference evidence="10 11" key="1">
    <citation type="submission" date="2018-01" db="EMBL/GenBank/DDBJ databases">
        <title>Metagenomic assembled genomes from two thermal pools in the Uzon Caldera, Kamchatka, Russia.</title>
        <authorList>
            <person name="Wilkins L."/>
            <person name="Ettinger C."/>
        </authorList>
    </citation>
    <scope>NUCLEOTIDE SEQUENCE [LARGE SCALE GENOMIC DNA]</scope>
    <source>
        <strain evidence="10">ZAV-05</strain>
    </source>
</reference>
<dbReference type="Pfam" id="PF02687">
    <property type="entry name" value="FtsX"/>
    <property type="match status" value="1"/>
</dbReference>
<evidence type="ECO:0000256" key="4">
    <source>
        <dbReference type="ARBA" id="ARBA00022989"/>
    </source>
</evidence>
<evidence type="ECO:0008006" key="12">
    <source>
        <dbReference type="Google" id="ProtNLM"/>
    </source>
</evidence>
<organism evidence="10 11">
    <name type="scientific">Calditerrivibrio nitroreducens</name>
    <dbReference type="NCBI Taxonomy" id="477976"/>
    <lineage>
        <taxon>Bacteria</taxon>
        <taxon>Pseudomonadati</taxon>
        <taxon>Deferribacterota</taxon>
        <taxon>Deferribacteres</taxon>
        <taxon>Deferribacterales</taxon>
        <taxon>Calditerrivibrionaceae</taxon>
    </lineage>
</organism>
<dbReference type="InterPro" id="IPR003838">
    <property type="entry name" value="ABC3_permease_C"/>
</dbReference>
<evidence type="ECO:0000256" key="2">
    <source>
        <dbReference type="ARBA" id="ARBA00022475"/>
    </source>
</evidence>
<evidence type="ECO:0000259" key="9">
    <source>
        <dbReference type="Pfam" id="PF12704"/>
    </source>
</evidence>
<dbReference type="Pfam" id="PF12704">
    <property type="entry name" value="MacB_PCD"/>
    <property type="match status" value="1"/>
</dbReference>
<feature type="transmembrane region" description="Helical" evidence="7">
    <location>
        <begin position="277"/>
        <end position="310"/>
    </location>
</feature>
<feature type="domain" description="ABC3 transporter permease C-terminal" evidence="8">
    <location>
        <begin position="286"/>
        <end position="399"/>
    </location>
</feature>
<evidence type="ECO:0000256" key="1">
    <source>
        <dbReference type="ARBA" id="ARBA00004651"/>
    </source>
</evidence>
<evidence type="ECO:0000259" key="8">
    <source>
        <dbReference type="Pfam" id="PF02687"/>
    </source>
</evidence>
<keyword evidence="2" id="KW-1003">Cell membrane</keyword>
<evidence type="ECO:0000256" key="6">
    <source>
        <dbReference type="ARBA" id="ARBA00038076"/>
    </source>
</evidence>
<proteinExistence type="inferred from homology"/>
<evidence type="ECO:0000313" key="11">
    <source>
        <dbReference type="Proteomes" id="UP000242881"/>
    </source>
</evidence>
<dbReference type="EMBL" id="PNIN01000038">
    <property type="protein sequence ID" value="PMP71581.1"/>
    <property type="molecule type" value="Genomic_DNA"/>
</dbReference>
<evidence type="ECO:0000256" key="5">
    <source>
        <dbReference type="ARBA" id="ARBA00023136"/>
    </source>
</evidence>
<dbReference type="Proteomes" id="UP000242881">
    <property type="component" value="Unassembled WGS sequence"/>
</dbReference>
<comment type="subcellular location">
    <subcellularLocation>
        <location evidence="1">Cell membrane</location>
        <topology evidence="1">Multi-pass membrane protein</topology>
    </subcellularLocation>
</comment>
<dbReference type="PANTHER" id="PTHR30572:SF4">
    <property type="entry name" value="ABC TRANSPORTER PERMEASE YTRF"/>
    <property type="match status" value="1"/>
</dbReference>